<evidence type="ECO:0000313" key="2">
    <source>
        <dbReference type="Proteomes" id="UP001470230"/>
    </source>
</evidence>
<keyword evidence="2" id="KW-1185">Reference proteome</keyword>
<comment type="caution">
    <text evidence="1">The sequence shown here is derived from an EMBL/GenBank/DDBJ whole genome shotgun (WGS) entry which is preliminary data.</text>
</comment>
<accession>A0ABR2L550</accession>
<gene>
    <name evidence="1" type="ORF">M9Y10_000396</name>
</gene>
<dbReference type="Proteomes" id="UP001470230">
    <property type="component" value="Unassembled WGS sequence"/>
</dbReference>
<dbReference type="EMBL" id="JAPFFF010000001">
    <property type="protein sequence ID" value="KAK8898126.1"/>
    <property type="molecule type" value="Genomic_DNA"/>
</dbReference>
<proteinExistence type="predicted"/>
<evidence type="ECO:0000313" key="1">
    <source>
        <dbReference type="EMBL" id="KAK8898126.1"/>
    </source>
</evidence>
<sequence length="77" mass="9301">MSIEHYFNELKKRYMKQHFHFRHVVYPGRCGNIKGRGWVGYKLNDKGNFDTVPNTWMRLGLINDEDKFKDELGFQTF</sequence>
<protein>
    <submittedName>
        <fullName evidence="1">Uncharacterized protein</fullName>
    </submittedName>
</protein>
<organism evidence="1 2">
    <name type="scientific">Tritrichomonas musculus</name>
    <dbReference type="NCBI Taxonomy" id="1915356"/>
    <lineage>
        <taxon>Eukaryota</taxon>
        <taxon>Metamonada</taxon>
        <taxon>Parabasalia</taxon>
        <taxon>Tritrichomonadida</taxon>
        <taxon>Tritrichomonadidae</taxon>
        <taxon>Tritrichomonas</taxon>
    </lineage>
</organism>
<name>A0ABR2L550_9EUKA</name>
<reference evidence="1 2" key="1">
    <citation type="submission" date="2024-04" db="EMBL/GenBank/DDBJ databases">
        <title>Tritrichomonas musculus Genome.</title>
        <authorList>
            <person name="Alves-Ferreira E."/>
            <person name="Grigg M."/>
            <person name="Lorenzi H."/>
            <person name="Galac M."/>
        </authorList>
    </citation>
    <scope>NUCLEOTIDE SEQUENCE [LARGE SCALE GENOMIC DNA]</scope>
    <source>
        <strain evidence="1 2">EAF2021</strain>
    </source>
</reference>